<dbReference type="InterPro" id="IPR012677">
    <property type="entry name" value="Nucleotide-bd_a/b_plait_sf"/>
</dbReference>
<sequence>MTELAKSLGGRQPTSRSHSPAIRVPSRGIASPSSSFFLLRREGFFLLLPLLFPSSHVGQGGGGRRWHIWAVQCPNLNGPDSVWIWWAWASRVHGPTILPIAGGVYKNPKREHQRSRLEAETEREKQHPNPSPPLSSRTRASAPPPGAPPPPPPPPHPPRAMAETPERRRYSGSPSPYRGNPKSRSRSRSPAARSQSRSPVPDPRSQARSRSRSREREPDAVNHGNTLYVTGLSSRVTERELKDYFSKEGRVTSCHVVLEPHTRVSRGFAFVTMDTVEDAERCIKYLNQSVMEGRNITVEKSRRGRPRTPTPGSYLGHRYDRREPRGRYRSRGGGYGRDEYYGNSYRRSPPPMYPSYRDTRDYPPYRDTRDYSPHRDARDYYDGRGGRGYSPHRSPPYGGGRARRERSRSLPYSPYRMPERGYGRRGGGGGYDR</sequence>
<feature type="compositionally biased region" description="Gly residues" evidence="2">
    <location>
        <begin position="424"/>
        <end position="433"/>
    </location>
</feature>
<reference evidence="4" key="2">
    <citation type="submission" date="2018-05" db="EMBL/GenBank/DDBJ databases">
        <title>OgluRS3 (Oryza glumaepatula Reference Sequence Version 3).</title>
        <authorList>
            <person name="Zhang J."/>
            <person name="Kudrna D."/>
            <person name="Lee S."/>
            <person name="Talag J."/>
            <person name="Welchert J."/>
            <person name="Wing R.A."/>
        </authorList>
    </citation>
    <scope>NUCLEOTIDE SEQUENCE [LARGE SCALE GENOMIC DNA]</scope>
</reference>
<feature type="compositionally biased region" description="Pro residues" evidence="2">
    <location>
        <begin position="142"/>
        <end position="158"/>
    </location>
</feature>
<organism evidence="4">
    <name type="scientific">Oryza glumipatula</name>
    <dbReference type="NCBI Taxonomy" id="40148"/>
    <lineage>
        <taxon>Eukaryota</taxon>
        <taxon>Viridiplantae</taxon>
        <taxon>Streptophyta</taxon>
        <taxon>Embryophyta</taxon>
        <taxon>Tracheophyta</taxon>
        <taxon>Spermatophyta</taxon>
        <taxon>Magnoliopsida</taxon>
        <taxon>Liliopsida</taxon>
        <taxon>Poales</taxon>
        <taxon>Poaceae</taxon>
        <taxon>BOP clade</taxon>
        <taxon>Oryzoideae</taxon>
        <taxon>Oryzeae</taxon>
        <taxon>Oryzinae</taxon>
        <taxon>Oryza</taxon>
    </lineage>
</organism>
<feature type="compositionally biased region" description="Low complexity" evidence="2">
    <location>
        <begin position="188"/>
        <end position="206"/>
    </location>
</feature>
<feature type="domain" description="RRM" evidence="3">
    <location>
        <begin position="225"/>
        <end position="303"/>
    </location>
</feature>
<evidence type="ECO:0000256" key="2">
    <source>
        <dbReference type="SAM" id="MobiDB-lite"/>
    </source>
</evidence>
<dbReference type="eggNOG" id="KOG4661">
    <property type="taxonomic scope" value="Eukaryota"/>
</dbReference>
<feature type="compositionally biased region" description="Basic and acidic residues" evidence="2">
    <location>
        <begin position="108"/>
        <end position="127"/>
    </location>
</feature>
<evidence type="ECO:0000313" key="4">
    <source>
        <dbReference type="EnsemblPlants" id="OGLUM06G29190.1"/>
    </source>
</evidence>
<name>A0A0E0AEJ3_9ORYZ</name>
<dbReference type="AlphaFoldDB" id="A0A0E0AEJ3"/>
<evidence type="ECO:0000313" key="5">
    <source>
        <dbReference type="Proteomes" id="UP000026961"/>
    </source>
</evidence>
<keyword evidence="5" id="KW-1185">Reference proteome</keyword>
<feature type="compositionally biased region" description="Basic and acidic residues" evidence="2">
    <location>
        <begin position="317"/>
        <end position="326"/>
    </location>
</feature>
<dbReference type="PROSITE" id="PS50102">
    <property type="entry name" value="RRM"/>
    <property type="match status" value="1"/>
</dbReference>
<dbReference type="SMART" id="SM00360">
    <property type="entry name" value="RRM"/>
    <property type="match status" value="1"/>
</dbReference>
<evidence type="ECO:0000256" key="1">
    <source>
        <dbReference type="PROSITE-ProRule" id="PRU00176"/>
    </source>
</evidence>
<feature type="region of interest" description="Disordered" evidence="2">
    <location>
        <begin position="297"/>
        <end position="433"/>
    </location>
</feature>
<accession>A0A0E0AEJ3</accession>
<dbReference type="Gramene" id="OGLUM06G29190.1">
    <property type="protein sequence ID" value="OGLUM06G29190.1"/>
    <property type="gene ID" value="OGLUM06G29190"/>
</dbReference>
<dbReference type="STRING" id="40148.A0A0E0AEJ3"/>
<dbReference type="GO" id="GO:0003723">
    <property type="term" value="F:RNA binding"/>
    <property type="evidence" value="ECO:0007669"/>
    <property type="project" value="UniProtKB-UniRule"/>
</dbReference>
<dbReference type="Gene3D" id="3.30.70.330">
    <property type="match status" value="1"/>
</dbReference>
<protein>
    <recommendedName>
        <fullName evidence="3">RRM domain-containing protein</fullName>
    </recommendedName>
</protein>
<keyword evidence="1" id="KW-0694">RNA-binding</keyword>
<dbReference type="HOGENOM" id="CLU_633698_0_0_1"/>
<feature type="region of interest" description="Disordered" evidence="2">
    <location>
        <begin position="1"/>
        <end position="26"/>
    </location>
</feature>
<proteinExistence type="predicted"/>
<dbReference type="InterPro" id="IPR035979">
    <property type="entry name" value="RBD_domain_sf"/>
</dbReference>
<evidence type="ECO:0000259" key="3">
    <source>
        <dbReference type="PROSITE" id="PS50102"/>
    </source>
</evidence>
<dbReference type="CDD" id="cd00590">
    <property type="entry name" value="RRM_SF"/>
    <property type="match status" value="1"/>
</dbReference>
<feature type="region of interest" description="Disordered" evidence="2">
    <location>
        <begin position="100"/>
        <end position="226"/>
    </location>
</feature>
<dbReference type="InterPro" id="IPR003954">
    <property type="entry name" value="RRM_euk-type"/>
</dbReference>
<dbReference type="Pfam" id="PF00076">
    <property type="entry name" value="RRM_1"/>
    <property type="match status" value="1"/>
</dbReference>
<dbReference type="SUPFAM" id="SSF54928">
    <property type="entry name" value="RNA-binding domain, RBD"/>
    <property type="match status" value="1"/>
</dbReference>
<dbReference type="InterPro" id="IPR050441">
    <property type="entry name" value="RBM"/>
</dbReference>
<reference evidence="4" key="1">
    <citation type="submission" date="2015-04" db="UniProtKB">
        <authorList>
            <consortium name="EnsemblPlants"/>
        </authorList>
    </citation>
    <scope>IDENTIFICATION</scope>
</reference>
<dbReference type="InterPro" id="IPR000504">
    <property type="entry name" value="RRM_dom"/>
</dbReference>
<dbReference type="SMART" id="SM00361">
    <property type="entry name" value="RRM_1"/>
    <property type="match status" value="1"/>
</dbReference>
<dbReference type="PANTHER" id="PTHR48034">
    <property type="entry name" value="TRANSFORMER-2 SEX-DETERMINING PROTEIN-RELATED"/>
    <property type="match status" value="1"/>
</dbReference>
<dbReference type="EnsemblPlants" id="OGLUM06G29190.1">
    <property type="protein sequence ID" value="OGLUM06G29190.1"/>
    <property type="gene ID" value="OGLUM06G29190"/>
</dbReference>
<dbReference type="FunFam" id="3.30.70.330:FF:001029">
    <property type="entry name" value="Os06g0724600 protein"/>
    <property type="match status" value="1"/>
</dbReference>
<dbReference type="Proteomes" id="UP000026961">
    <property type="component" value="Chromosome 6"/>
</dbReference>
<feature type="compositionally biased region" description="Basic and acidic residues" evidence="2">
    <location>
        <begin position="357"/>
        <end position="385"/>
    </location>
</feature>